<gene>
    <name evidence="2" type="ORF">ACA1_192980</name>
</gene>
<dbReference type="PANTHER" id="PTHR43404">
    <property type="entry name" value="LIPOPOLYSACCHARIDE CHOLINEPHOSPHOTRANSFERASE LICD"/>
    <property type="match status" value="1"/>
</dbReference>
<keyword evidence="3" id="KW-1185">Reference proteome</keyword>
<dbReference type="Pfam" id="PF04991">
    <property type="entry name" value="LicD"/>
    <property type="match status" value="1"/>
</dbReference>
<dbReference type="RefSeq" id="XP_004336518.1">
    <property type="nucleotide sequence ID" value="XM_004336470.1"/>
</dbReference>
<dbReference type="PANTHER" id="PTHR43404:SF1">
    <property type="entry name" value="MNN4P"/>
    <property type="match status" value="1"/>
</dbReference>
<dbReference type="InterPro" id="IPR052942">
    <property type="entry name" value="LPS_cholinephosphotransferase"/>
</dbReference>
<dbReference type="Proteomes" id="UP000011083">
    <property type="component" value="Unassembled WGS sequence"/>
</dbReference>
<protein>
    <recommendedName>
        <fullName evidence="1">LicD/FKTN/FKRP nucleotidyltransferase domain-containing protein</fullName>
    </recommendedName>
</protein>
<evidence type="ECO:0000259" key="1">
    <source>
        <dbReference type="Pfam" id="PF04991"/>
    </source>
</evidence>
<organism evidence="2 3">
    <name type="scientific">Acanthamoeba castellanii (strain ATCC 30010 / Neff)</name>
    <dbReference type="NCBI Taxonomy" id="1257118"/>
    <lineage>
        <taxon>Eukaryota</taxon>
        <taxon>Amoebozoa</taxon>
        <taxon>Discosea</taxon>
        <taxon>Longamoebia</taxon>
        <taxon>Centramoebida</taxon>
        <taxon>Acanthamoebidae</taxon>
        <taxon>Acanthamoeba</taxon>
    </lineage>
</organism>
<reference evidence="2 3" key="1">
    <citation type="journal article" date="2013" name="Genome Biol.">
        <title>Genome of Acanthamoeba castellanii highlights extensive lateral gene transfer and early evolution of tyrosine kinase signaling.</title>
        <authorList>
            <person name="Clarke M."/>
            <person name="Lohan A.J."/>
            <person name="Liu B."/>
            <person name="Lagkouvardos I."/>
            <person name="Roy S."/>
            <person name="Zafar N."/>
            <person name="Bertelli C."/>
            <person name="Schilde C."/>
            <person name="Kianianmomeni A."/>
            <person name="Burglin T.R."/>
            <person name="Frech C."/>
            <person name="Turcotte B."/>
            <person name="Kopec K.O."/>
            <person name="Synnott J.M."/>
            <person name="Choo C."/>
            <person name="Paponov I."/>
            <person name="Finkler A."/>
            <person name="Soon Heng Tan C."/>
            <person name="Hutchins A.P."/>
            <person name="Weinmeier T."/>
            <person name="Rattei T."/>
            <person name="Chu J.S."/>
            <person name="Gimenez G."/>
            <person name="Irimia M."/>
            <person name="Rigden D.J."/>
            <person name="Fitzpatrick D.A."/>
            <person name="Lorenzo-Morales J."/>
            <person name="Bateman A."/>
            <person name="Chiu C.H."/>
            <person name="Tang P."/>
            <person name="Hegemann P."/>
            <person name="Fromm H."/>
            <person name="Raoult D."/>
            <person name="Greub G."/>
            <person name="Miranda-Saavedra D."/>
            <person name="Chen N."/>
            <person name="Nash P."/>
            <person name="Ginger M.L."/>
            <person name="Horn M."/>
            <person name="Schaap P."/>
            <person name="Caler L."/>
            <person name="Loftus B."/>
        </authorList>
    </citation>
    <scope>NUCLEOTIDE SEQUENCE [LARGE SCALE GENOMIC DNA]</scope>
    <source>
        <strain evidence="2 3">Neff</strain>
    </source>
</reference>
<dbReference type="AlphaFoldDB" id="L8GN63"/>
<feature type="domain" description="LicD/FKTN/FKRP nucleotidyltransferase" evidence="1">
    <location>
        <begin position="71"/>
        <end position="111"/>
    </location>
</feature>
<dbReference type="GO" id="GO:0009100">
    <property type="term" value="P:glycoprotein metabolic process"/>
    <property type="evidence" value="ECO:0007669"/>
    <property type="project" value="UniProtKB-ARBA"/>
</dbReference>
<evidence type="ECO:0000313" key="3">
    <source>
        <dbReference type="Proteomes" id="UP000011083"/>
    </source>
</evidence>
<dbReference type="VEuPathDB" id="AmoebaDB:ACA1_192980"/>
<dbReference type="InterPro" id="IPR007074">
    <property type="entry name" value="LicD/FKTN/FKRP_NTP_transf"/>
</dbReference>
<name>L8GN63_ACACF</name>
<dbReference type="GeneID" id="14915118"/>
<evidence type="ECO:0000313" key="2">
    <source>
        <dbReference type="EMBL" id="ELR14505.1"/>
    </source>
</evidence>
<accession>L8GN63</accession>
<sequence length="333" mass="36617">MSTMSTFMYNSIFGIDPADDYVVSGLYVVGPDEPLDSPAARLVRARGWGSPATAARARRLMAALDGGLAQAGVDYVVADGSLLGLCRGHDGGWVDWDDDIDIMIPRADFERDLSGLRTDLRRRGLVLREVVPNDMYKVYFTGAPRAGDRDWGFPFVDIFVFDVDPTTRRTSSIAATNGAPGPSLSIDYLFPPRRVVLESTSTSTRSHRRNATAADVTVDTADADADVNVDVNDFNNVAAGPLEISIPNRAGRYLDAQFAGWRRWCVVNGWSHAREAWESAEGLWGVQGRCEDIMRLRGGRMAPPFVVNGRCPSPSSEQELIPLSTPTNKWSWW</sequence>
<proteinExistence type="predicted"/>
<dbReference type="KEGG" id="acan:ACA1_192980"/>
<dbReference type="EMBL" id="KB008052">
    <property type="protein sequence ID" value="ELR14505.1"/>
    <property type="molecule type" value="Genomic_DNA"/>
</dbReference>